<feature type="non-terminal residue" evidence="2">
    <location>
        <position position="313"/>
    </location>
</feature>
<feature type="compositionally biased region" description="Low complexity" evidence="1">
    <location>
        <begin position="107"/>
        <end position="128"/>
    </location>
</feature>
<accession>A0A6J4U7N4</accession>
<dbReference type="AlphaFoldDB" id="A0A6J4U7N4"/>
<organism evidence="2">
    <name type="scientific">uncultured Thermomicrobiales bacterium</name>
    <dbReference type="NCBI Taxonomy" id="1645740"/>
    <lineage>
        <taxon>Bacteria</taxon>
        <taxon>Pseudomonadati</taxon>
        <taxon>Thermomicrobiota</taxon>
        <taxon>Thermomicrobia</taxon>
        <taxon>Thermomicrobiales</taxon>
        <taxon>environmental samples</taxon>
    </lineage>
</organism>
<feature type="region of interest" description="Disordered" evidence="1">
    <location>
        <begin position="190"/>
        <end position="313"/>
    </location>
</feature>
<evidence type="ECO:0000256" key="1">
    <source>
        <dbReference type="SAM" id="MobiDB-lite"/>
    </source>
</evidence>
<evidence type="ECO:0000313" key="2">
    <source>
        <dbReference type="EMBL" id="CAA9543214.1"/>
    </source>
</evidence>
<reference evidence="2" key="1">
    <citation type="submission" date="2020-02" db="EMBL/GenBank/DDBJ databases">
        <authorList>
            <person name="Meier V. D."/>
        </authorList>
    </citation>
    <scope>NUCLEOTIDE SEQUENCE</scope>
    <source>
        <strain evidence="2">AVDCRST_MAG59</strain>
    </source>
</reference>
<name>A0A6J4U7N4_9BACT</name>
<dbReference type="EMBL" id="CADCWF010000059">
    <property type="protein sequence ID" value="CAA9543214.1"/>
    <property type="molecule type" value="Genomic_DNA"/>
</dbReference>
<feature type="region of interest" description="Disordered" evidence="1">
    <location>
        <begin position="1"/>
        <end position="20"/>
    </location>
</feature>
<feature type="compositionally biased region" description="Low complexity" evidence="1">
    <location>
        <begin position="153"/>
        <end position="169"/>
    </location>
</feature>
<proteinExistence type="predicted"/>
<sequence>GDPDRAAGAGGAGAPVAAAAGPARLRLPVRAAVGAAAAGFHRLAAAADLLAQRPGRQPRPARLRVRRARQLPHPTRRPDALLAGRLAQPGLDGRLGRRRVPARARRGGAPQPAAAGPRPLPDAGADPLDGADRDRGDDLALDPAAGVRHRQRAAGPGWAPGRAGLLAGRPLDRPRRHDLRQRLAQLPLLHHHAAGGAPGRPQRAAGGGGDRRRQRLGALLADHPAAPEGGVPGVDRPPRRLDLQQRRVHLAPDGRGTVARVRDAGDPGLPDGLPHLRDQRSGRPLGDDDRAAAARRWRVRRSRPATGGEADDM</sequence>
<feature type="compositionally biased region" description="Basic and acidic residues" evidence="1">
    <location>
        <begin position="236"/>
        <end position="245"/>
    </location>
</feature>
<gene>
    <name evidence="2" type="ORF">AVDCRST_MAG59-1035</name>
</gene>
<feature type="compositionally biased region" description="Basic residues" evidence="1">
    <location>
        <begin position="59"/>
        <end position="70"/>
    </location>
</feature>
<feature type="compositionally biased region" description="Basic residues" evidence="1">
    <location>
        <begin position="96"/>
        <end position="106"/>
    </location>
</feature>
<feature type="region of interest" description="Disordered" evidence="1">
    <location>
        <begin position="51"/>
        <end position="170"/>
    </location>
</feature>
<feature type="non-terminal residue" evidence="2">
    <location>
        <position position="1"/>
    </location>
</feature>
<protein>
    <submittedName>
        <fullName evidence="2">Uncharacterized protein</fullName>
    </submittedName>
</protein>
<feature type="compositionally biased region" description="Basic residues" evidence="1">
    <location>
        <begin position="293"/>
        <end position="303"/>
    </location>
</feature>
<feature type="compositionally biased region" description="Basic and acidic residues" evidence="1">
    <location>
        <begin position="274"/>
        <end position="292"/>
    </location>
</feature>